<dbReference type="Pfam" id="PF00521">
    <property type="entry name" value="DNA_topoisoIV"/>
    <property type="match status" value="1"/>
</dbReference>
<dbReference type="PANTHER" id="PTHR43493:SF5">
    <property type="entry name" value="DNA GYRASE SUBUNIT A, CHLOROPLASTIC_MITOCHONDRIAL"/>
    <property type="match status" value="1"/>
</dbReference>
<evidence type="ECO:0000256" key="9">
    <source>
        <dbReference type="HAMAP-Rule" id="MF_01897"/>
    </source>
</evidence>
<name>A0A9E7D1J0_ALIAG</name>
<comment type="similarity">
    <text evidence="2 9">Belongs to the type II topoisomerase GyrA/ParC subunit family.</text>
</comment>
<dbReference type="NCBIfam" id="NF004043">
    <property type="entry name" value="PRK05560.1"/>
    <property type="match status" value="1"/>
</dbReference>
<dbReference type="GO" id="GO:0006261">
    <property type="term" value="P:DNA-templated DNA replication"/>
    <property type="evidence" value="ECO:0007669"/>
    <property type="project" value="UniProtKB-UniRule"/>
</dbReference>
<dbReference type="InterPro" id="IPR002205">
    <property type="entry name" value="Topo_IIA_dom_A"/>
</dbReference>
<evidence type="ECO:0000256" key="4">
    <source>
        <dbReference type="ARBA" id="ARBA00022741"/>
    </source>
</evidence>
<keyword evidence="8 9" id="KW-0413">Isomerase</keyword>
<sequence>MDYAMSVIVARAIPDVRDGLKPVHRRVLYAMYDSGMTPDKPYKKSARIVGDVLGKFHPHGDSSVYDALVRLAQDFSTRYPLVDGHGNFGSIDGDSAAAMRYTESRMSAIALELLRDINKETVDFMPNYDETEQEPTVLPARYPNLLVNGSSGIAVGMATNIPPHNLREVIDGVIKLIDNPDVTIEELMKSIKGPDFPTGGIILGREGIRKAYETGRGSIPVRAVTHFEEMSGGKTRIVITQLPYQQNKARIVEKIAELARDKKIDGITDLRDESDRNGMRVVVELRRDVRPQVVLNNLFKHTSLQTSFGVINLALVNGEPKVLTLKQTLVHYLNHQREVVRRRTQYDLNKAEARAHILEGLRIALDNLDEVINLIRASQTAEIAREGLMTRFSLSEEQAQAILDMRLQRLTGLEREKIEAEYAELQARIAELRSILADEQKLLGVIREELLEIANKFGDERRTKISAAEGEISDEDLIPMHDVVIAVTHRGYIKRIPLSTYHSQRRGGRGMSLMGTRDEDFMEQLHVTSTHDYLLFFTNRGRMYAIKGYEVPEFSRQARGIPIINLLNIEQDEKITAVIPVQSLDPDEISGINLFFATRHGIVKKTALSEYSNIRKNGLIAINLRDDDDVIAVKLTDGQKNIMMVTRLGLAIRFNEKDVRAMGRGATGVKGISLNADDAVIAMDVAEDDHDVLVVTANGYGKRTPVTEYRGQMRGGKGIKTMHCTPKNGNVIEMRMVTPEDDLMIITQSGVAIRIHVKDISTQSRNTQGVRLINVAEGDEVATVSRVMASEDEETVEE</sequence>
<comment type="function">
    <text evidence="9">A type II topoisomerase that negatively supercoils closed circular double-stranded (ds) DNA in an ATP-dependent manner to modulate DNA topology and maintain chromosomes in an underwound state. Negative supercoiling favors strand separation, and DNA replication, transcription, recombination and repair, all of which involve strand separation. Also able to catalyze the interconversion of other topological isomers of dsDNA rings, including catenanes and knotted rings. Type II topoisomerases break and join 2 DNA strands simultaneously in an ATP-dependent manner.</text>
</comment>
<evidence type="ECO:0000256" key="7">
    <source>
        <dbReference type="ARBA" id="ARBA00023125"/>
    </source>
</evidence>
<feature type="coiled-coil region" evidence="11">
    <location>
        <begin position="415"/>
        <end position="442"/>
    </location>
</feature>
<dbReference type="InterPro" id="IPR013760">
    <property type="entry name" value="Topo_IIA-like_dom_sf"/>
</dbReference>
<dbReference type="Gene3D" id="3.90.199.10">
    <property type="entry name" value="Topoisomerase II, domain 5"/>
    <property type="match status" value="1"/>
</dbReference>
<dbReference type="Gene3D" id="3.30.1360.40">
    <property type="match status" value="1"/>
</dbReference>
<organism evidence="13 14">
    <name type="scientific">Alicyclobacillus acidoterrestris (strain ATCC 49025 / DSM 3922 / CIP 106132 / NCIMB 13137 / GD3B)</name>
    <dbReference type="NCBI Taxonomy" id="1356854"/>
    <lineage>
        <taxon>Bacteria</taxon>
        <taxon>Bacillati</taxon>
        <taxon>Bacillota</taxon>
        <taxon>Bacilli</taxon>
        <taxon>Bacillales</taxon>
        <taxon>Alicyclobacillaceae</taxon>
        <taxon>Alicyclobacillus</taxon>
    </lineage>
</organism>
<feature type="domain" description="Topo IIA-type catalytic" evidence="12">
    <location>
        <begin position="13"/>
        <end position="477"/>
    </location>
</feature>
<dbReference type="PROSITE" id="PS52040">
    <property type="entry name" value="TOPO_IIA"/>
    <property type="match status" value="1"/>
</dbReference>
<dbReference type="Pfam" id="PF03989">
    <property type="entry name" value="DNA_gyraseA_C"/>
    <property type="match status" value="6"/>
</dbReference>
<dbReference type="FunFam" id="3.30.1360.40:FF:000002">
    <property type="entry name" value="DNA gyrase subunit A"/>
    <property type="match status" value="1"/>
</dbReference>
<dbReference type="GO" id="GO:0003677">
    <property type="term" value="F:DNA binding"/>
    <property type="evidence" value="ECO:0007669"/>
    <property type="project" value="UniProtKB-UniRule"/>
</dbReference>
<dbReference type="AlphaFoldDB" id="A0A9E7D1J0"/>
<dbReference type="Proteomes" id="UP000829401">
    <property type="component" value="Chromosome"/>
</dbReference>
<dbReference type="InterPro" id="IPR050220">
    <property type="entry name" value="Type_II_DNA_Topoisomerases"/>
</dbReference>
<keyword evidence="11" id="KW-0175">Coiled coil</keyword>
<keyword evidence="14" id="KW-1185">Reference proteome</keyword>
<dbReference type="InterPro" id="IPR013757">
    <property type="entry name" value="Topo_IIA_A_a_sf"/>
</dbReference>
<protein>
    <recommendedName>
        <fullName evidence="9">DNA gyrase subunit A</fullName>
        <ecNumber evidence="9">5.6.2.2</ecNumber>
    </recommendedName>
</protein>
<dbReference type="GO" id="GO:0005737">
    <property type="term" value="C:cytoplasm"/>
    <property type="evidence" value="ECO:0007669"/>
    <property type="project" value="UniProtKB-SubCell"/>
</dbReference>
<comment type="subcellular location">
    <subcellularLocation>
        <location evidence="9">Cytoplasm</location>
    </subcellularLocation>
</comment>
<dbReference type="GO" id="GO:0034335">
    <property type="term" value="F:DNA negative supercoiling activity"/>
    <property type="evidence" value="ECO:0007669"/>
    <property type="project" value="UniProtKB-ARBA"/>
</dbReference>
<dbReference type="GO" id="GO:0009330">
    <property type="term" value="C:DNA topoisomerase type II (double strand cut, ATP-hydrolyzing) complex"/>
    <property type="evidence" value="ECO:0007669"/>
    <property type="project" value="TreeGrafter"/>
</dbReference>
<dbReference type="CDD" id="cd00187">
    <property type="entry name" value="TOP4c"/>
    <property type="match status" value="1"/>
</dbReference>
<accession>A0A9E7D1J0</accession>
<dbReference type="FunFam" id="1.10.268.10:FF:000001">
    <property type="entry name" value="DNA gyrase subunit A"/>
    <property type="match status" value="1"/>
</dbReference>
<keyword evidence="6 9" id="KW-0799">Topoisomerase</keyword>
<evidence type="ECO:0000256" key="6">
    <source>
        <dbReference type="ARBA" id="ARBA00023029"/>
    </source>
</evidence>
<dbReference type="FunFam" id="3.90.199.10:FF:000001">
    <property type="entry name" value="DNA gyrase subunit A"/>
    <property type="match status" value="1"/>
</dbReference>
<dbReference type="GO" id="GO:0005524">
    <property type="term" value="F:ATP binding"/>
    <property type="evidence" value="ECO:0007669"/>
    <property type="project" value="UniProtKB-UniRule"/>
</dbReference>
<dbReference type="KEGG" id="aaco:K1I37_00030"/>
<evidence type="ECO:0000256" key="10">
    <source>
        <dbReference type="PROSITE-ProRule" id="PRU01384"/>
    </source>
</evidence>
<dbReference type="NCBIfam" id="NF004044">
    <property type="entry name" value="PRK05561.1"/>
    <property type="match status" value="1"/>
</dbReference>
<dbReference type="InterPro" id="IPR035516">
    <property type="entry name" value="Gyrase/topoIV_suA_C"/>
</dbReference>
<evidence type="ECO:0000256" key="5">
    <source>
        <dbReference type="ARBA" id="ARBA00022840"/>
    </source>
</evidence>
<gene>
    <name evidence="9 13" type="primary">gyrA</name>
    <name evidence="13" type="ORF">K1I37_00030</name>
</gene>
<dbReference type="GO" id="GO:0005694">
    <property type="term" value="C:chromosome"/>
    <property type="evidence" value="ECO:0007669"/>
    <property type="project" value="InterPro"/>
</dbReference>
<feature type="active site" description="O-(5'-phospho-DNA)-tyrosine intermediate" evidence="9 10">
    <location>
        <position position="101"/>
    </location>
</feature>
<evidence type="ECO:0000256" key="3">
    <source>
        <dbReference type="ARBA" id="ARBA00022490"/>
    </source>
</evidence>
<dbReference type="HAMAP" id="MF_01897">
    <property type="entry name" value="GyrA"/>
    <property type="match status" value="1"/>
</dbReference>
<evidence type="ECO:0000256" key="8">
    <source>
        <dbReference type="ARBA" id="ARBA00023235"/>
    </source>
</evidence>
<dbReference type="InterPro" id="IPR006691">
    <property type="entry name" value="GyrA/parC_rep"/>
</dbReference>
<dbReference type="InterPro" id="IPR005743">
    <property type="entry name" value="GyrA"/>
</dbReference>
<keyword evidence="4 9" id="KW-0547">Nucleotide-binding</keyword>
<keyword evidence="3 9" id="KW-0963">Cytoplasm</keyword>
<evidence type="ECO:0000256" key="11">
    <source>
        <dbReference type="SAM" id="Coils"/>
    </source>
</evidence>
<dbReference type="SMART" id="SM00434">
    <property type="entry name" value="TOP4c"/>
    <property type="match status" value="1"/>
</dbReference>
<proteinExistence type="inferred from homology"/>
<evidence type="ECO:0000256" key="1">
    <source>
        <dbReference type="ARBA" id="ARBA00000185"/>
    </source>
</evidence>
<evidence type="ECO:0000259" key="12">
    <source>
        <dbReference type="PROSITE" id="PS52040"/>
    </source>
</evidence>
<evidence type="ECO:0000256" key="2">
    <source>
        <dbReference type="ARBA" id="ARBA00008263"/>
    </source>
</evidence>
<dbReference type="GO" id="GO:0006265">
    <property type="term" value="P:DNA topological change"/>
    <property type="evidence" value="ECO:0007669"/>
    <property type="project" value="UniProtKB-UniRule"/>
</dbReference>
<feature type="short sequence motif" description="GyrA-box" evidence="9">
    <location>
        <begin position="504"/>
        <end position="510"/>
    </location>
</feature>
<comment type="catalytic activity">
    <reaction evidence="1 9 10">
        <text>ATP-dependent breakage, passage and rejoining of double-stranded DNA.</text>
        <dbReference type="EC" id="5.6.2.2"/>
    </reaction>
</comment>
<dbReference type="PANTHER" id="PTHR43493">
    <property type="entry name" value="DNA GYRASE/TOPOISOMERASE SUBUNIT A"/>
    <property type="match status" value="1"/>
</dbReference>
<dbReference type="EC" id="5.6.2.2" evidence="9"/>
<comment type="miscellaneous">
    <text evidence="9">Few gyrases are as efficient as E.coli at forming negative supercoils. Not all organisms have 2 type II topoisomerases; in organisms with a single type II topoisomerase this enzyme also has to decatenate newly replicated chromosomes.</text>
</comment>
<dbReference type="SUPFAM" id="SSF56719">
    <property type="entry name" value="Type II DNA topoisomerase"/>
    <property type="match status" value="1"/>
</dbReference>
<dbReference type="Gene3D" id="2.120.10.90">
    <property type="entry name" value="DNA gyrase/topoisomerase IV, subunit A, C-terminal"/>
    <property type="match status" value="1"/>
</dbReference>
<evidence type="ECO:0000313" key="14">
    <source>
        <dbReference type="Proteomes" id="UP000829401"/>
    </source>
</evidence>
<dbReference type="InterPro" id="IPR013758">
    <property type="entry name" value="Topo_IIA_A/C_ab"/>
</dbReference>
<dbReference type="FunFam" id="2.120.10.90:FF:000004">
    <property type="entry name" value="DNA gyrase subunit A"/>
    <property type="match status" value="1"/>
</dbReference>
<keyword evidence="5 9" id="KW-0067">ATP-binding</keyword>
<evidence type="ECO:0000313" key="13">
    <source>
        <dbReference type="EMBL" id="UNO50977.1"/>
    </source>
</evidence>
<dbReference type="Gene3D" id="1.10.268.10">
    <property type="entry name" value="Topoisomerase, domain 3"/>
    <property type="match status" value="1"/>
</dbReference>
<comment type="subunit">
    <text evidence="9">Heterotetramer, composed of two GyrA and two GyrB chains. In the heterotetramer, GyrA contains the active site tyrosine that forms a transient covalent intermediate with DNA, while GyrB binds cofactors and catalyzes ATP hydrolysis.</text>
</comment>
<dbReference type="NCBIfam" id="TIGR01063">
    <property type="entry name" value="gyrA"/>
    <property type="match status" value="1"/>
</dbReference>
<reference evidence="14" key="1">
    <citation type="journal article" date="2022" name="G3 (Bethesda)">
        <title>Unveiling the complete genome sequence of Alicyclobacillus acidoterrestris DSM 3922T, a taint-producing strain.</title>
        <authorList>
            <person name="Leonardo I.C."/>
            <person name="Barreto Crespo M.T."/>
            <person name="Gaspar F.B."/>
        </authorList>
    </citation>
    <scope>NUCLEOTIDE SEQUENCE [LARGE SCALE GENOMIC DNA]</scope>
    <source>
        <strain evidence="14">DSM 3922</strain>
    </source>
</reference>
<keyword evidence="7 9" id="KW-0238">DNA-binding</keyword>
<dbReference type="SUPFAM" id="SSF101904">
    <property type="entry name" value="GyrA/ParC C-terminal domain-like"/>
    <property type="match status" value="1"/>
</dbReference>
<dbReference type="EMBL" id="CP080467">
    <property type="protein sequence ID" value="UNO50977.1"/>
    <property type="molecule type" value="Genomic_DNA"/>
</dbReference>